<dbReference type="Gene3D" id="3.40.50.300">
    <property type="entry name" value="P-loop containing nucleotide triphosphate hydrolases"/>
    <property type="match status" value="1"/>
</dbReference>
<dbReference type="AlphaFoldDB" id="A0A221V3S0"/>
<dbReference type="PANTHER" id="PTHR34383:SF3">
    <property type="entry name" value="POLYPHOSPHATE:AMP PHOSPHOTRANSFERASE"/>
    <property type="match status" value="1"/>
</dbReference>
<comment type="similarity">
    <text evidence="1">Belongs to the polyphosphate kinase 2 (PPK2) family. Class I subfamily.</text>
</comment>
<evidence type="ECO:0000256" key="1">
    <source>
        <dbReference type="ARBA" id="ARBA00009924"/>
    </source>
</evidence>
<feature type="domain" description="Polyphosphate kinase-2-related" evidence="4">
    <location>
        <begin position="29"/>
        <end position="267"/>
    </location>
</feature>
<dbReference type="GO" id="GO:0006797">
    <property type="term" value="P:polyphosphate metabolic process"/>
    <property type="evidence" value="ECO:0007669"/>
    <property type="project" value="InterPro"/>
</dbReference>
<dbReference type="InterPro" id="IPR016898">
    <property type="entry name" value="Polyphosphate_phosphotransfera"/>
</dbReference>
<gene>
    <name evidence="5" type="ORF">AREALGSMS7_04804</name>
</gene>
<dbReference type="eggNOG" id="COG2326">
    <property type="taxonomic scope" value="Bacteria"/>
</dbReference>
<keyword evidence="3 5" id="KW-0418">Kinase</keyword>
<dbReference type="Proteomes" id="UP000204551">
    <property type="component" value="Chromosome"/>
</dbReference>
<dbReference type="EMBL" id="CP022515">
    <property type="protein sequence ID" value="ASO08190.1"/>
    <property type="molecule type" value="Genomic_DNA"/>
</dbReference>
<dbReference type="NCBIfam" id="TIGR03709">
    <property type="entry name" value="PPK2_rel_1"/>
    <property type="match status" value="1"/>
</dbReference>
<dbReference type="KEGG" id="aalg:AREALGSMS7_04804"/>
<dbReference type="Pfam" id="PF03976">
    <property type="entry name" value="PPK2"/>
    <property type="match status" value="1"/>
</dbReference>
<protein>
    <submittedName>
        <fullName evidence="5">Polyphosphate kinase 2 (PPK2)</fullName>
    </submittedName>
</protein>
<dbReference type="GO" id="GO:0008976">
    <property type="term" value="F:polyphosphate kinase activity"/>
    <property type="evidence" value="ECO:0007669"/>
    <property type="project" value="InterPro"/>
</dbReference>
<evidence type="ECO:0000256" key="3">
    <source>
        <dbReference type="ARBA" id="ARBA00022777"/>
    </source>
</evidence>
<organism evidence="5 6">
    <name type="scientific">Arenibacter algicola</name>
    <dbReference type="NCBI Taxonomy" id="616991"/>
    <lineage>
        <taxon>Bacteria</taxon>
        <taxon>Pseudomonadati</taxon>
        <taxon>Bacteroidota</taxon>
        <taxon>Flavobacteriia</taxon>
        <taxon>Flavobacteriales</taxon>
        <taxon>Flavobacteriaceae</taxon>
        <taxon>Arenibacter</taxon>
    </lineage>
</organism>
<keyword evidence="2" id="KW-0808">Transferase</keyword>
<dbReference type="InterPro" id="IPR027417">
    <property type="entry name" value="P-loop_NTPase"/>
</dbReference>
<evidence type="ECO:0000259" key="4">
    <source>
        <dbReference type="Pfam" id="PF03976"/>
    </source>
</evidence>
<reference evidence="5 6" key="1">
    <citation type="submission" date="2017-07" db="EMBL/GenBank/DDBJ databases">
        <title>Genome Sequence of Arenibacter algicola Strain SMS7 Isolated from a culture of the Diatom Skeletonema marinoi.</title>
        <authorList>
            <person name="Topel M."/>
            <person name="Pinder M.I.M."/>
            <person name="Johansson O.N."/>
            <person name="Kourtchenko O."/>
            <person name="Godhe A."/>
            <person name="Clarke A.K."/>
        </authorList>
    </citation>
    <scope>NUCLEOTIDE SEQUENCE [LARGE SCALE GENOMIC DNA]</scope>
    <source>
        <strain evidence="5 6">SMS7</strain>
    </source>
</reference>
<dbReference type="InterPro" id="IPR022300">
    <property type="entry name" value="PPK2-rel_1"/>
</dbReference>
<proteinExistence type="inferred from homology"/>
<evidence type="ECO:0000313" key="5">
    <source>
        <dbReference type="EMBL" id="ASO08190.1"/>
    </source>
</evidence>
<dbReference type="InterPro" id="IPR022488">
    <property type="entry name" value="PPK2-related"/>
</dbReference>
<name>A0A221V3S0_9FLAO</name>
<evidence type="ECO:0000313" key="6">
    <source>
        <dbReference type="Proteomes" id="UP000204551"/>
    </source>
</evidence>
<sequence length="292" mass="34616">MKNIEAATYRVDSEIKLSDLNTREDLESSDKKLRKALESVRIELGEFQDTLYAHAKYSVLICLQGTDTAGKDSLIREVFKDFNARGVVVHSFKVPTELELKHDYIWRHYIALPAKGKFGVFNRTHYENVLVTRVHPEYIMNEHIPGIHSVDDIDQSFWDKRFEQINNFERHIADNGTIIFKFFLHLSKEEQRQRLLRRLELRKKNWKFSPGDLKERLIWDEYQKCYEDALNNTSKPHAPWFVIPSDNKKAARLIVASILHEELKKYKDIREPELDDKIKANLEEYKKQLENE</sequence>
<evidence type="ECO:0000256" key="2">
    <source>
        <dbReference type="ARBA" id="ARBA00022679"/>
    </source>
</evidence>
<dbReference type="RefSeq" id="WP_093980295.1">
    <property type="nucleotide sequence ID" value="NZ_CP022515.1"/>
</dbReference>
<accession>A0A221V3S0</accession>
<dbReference type="PANTHER" id="PTHR34383">
    <property type="entry name" value="POLYPHOSPHATE:AMP PHOSPHOTRANSFERASE-RELATED"/>
    <property type="match status" value="1"/>
</dbReference>
<dbReference type="STRING" id="616991.GCA_000733925_02986"/>
<dbReference type="PIRSF" id="PIRSF028756">
    <property type="entry name" value="PPK2_prd"/>
    <property type="match status" value="1"/>
</dbReference>
<dbReference type="SUPFAM" id="SSF52540">
    <property type="entry name" value="P-loop containing nucleoside triphosphate hydrolases"/>
    <property type="match status" value="1"/>
</dbReference>